<feature type="transmembrane region" description="Helical" evidence="4">
    <location>
        <begin position="134"/>
        <end position="154"/>
    </location>
</feature>
<evidence type="ECO:0000313" key="6">
    <source>
        <dbReference type="EMBL" id="MBB6209335.1"/>
    </source>
</evidence>
<dbReference type="AlphaFoldDB" id="A0A7W9ZDG9"/>
<dbReference type="PROSITE" id="PS50850">
    <property type="entry name" value="MFS"/>
    <property type="match status" value="1"/>
</dbReference>
<keyword evidence="1 4" id="KW-0812">Transmembrane</keyword>
<dbReference type="InterPro" id="IPR020846">
    <property type="entry name" value="MFS_dom"/>
</dbReference>
<protein>
    <submittedName>
        <fullName evidence="6">MFS family permease</fullName>
    </submittedName>
</protein>
<keyword evidence="3 4" id="KW-0472">Membrane</keyword>
<dbReference type="InterPro" id="IPR036259">
    <property type="entry name" value="MFS_trans_sf"/>
</dbReference>
<feature type="transmembrane region" description="Helical" evidence="4">
    <location>
        <begin position="75"/>
        <end position="95"/>
    </location>
</feature>
<organism evidence="6 7">
    <name type="scientific">Novispirillum itersonii</name>
    <name type="common">Aquaspirillum itersonii</name>
    <dbReference type="NCBI Taxonomy" id="189"/>
    <lineage>
        <taxon>Bacteria</taxon>
        <taxon>Pseudomonadati</taxon>
        <taxon>Pseudomonadota</taxon>
        <taxon>Alphaproteobacteria</taxon>
        <taxon>Rhodospirillales</taxon>
        <taxon>Novispirillaceae</taxon>
        <taxon>Novispirillum</taxon>
    </lineage>
</organism>
<dbReference type="Pfam" id="PF07690">
    <property type="entry name" value="MFS_1"/>
    <property type="match status" value="1"/>
</dbReference>
<feature type="transmembrane region" description="Helical" evidence="4">
    <location>
        <begin position="312"/>
        <end position="331"/>
    </location>
</feature>
<comment type="caution">
    <text evidence="6">The sequence shown here is derived from an EMBL/GenBank/DDBJ whole genome shotgun (WGS) entry which is preliminary data.</text>
</comment>
<dbReference type="GO" id="GO:0005886">
    <property type="term" value="C:plasma membrane"/>
    <property type="evidence" value="ECO:0007669"/>
    <property type="project" value="TreeGrafter"/>
</dbReference>
<evidence type="ECO:0000256" key="2">
    <source>
        <dbReference type="ARBA" id="ARBA00022989"/>
    </source>
</evidence>
<dbReference type="PANTHER" id="PTHR23521:SF3">
    <property type="entry name" value="MFS TRANSPORTER"/>
    <property type="match status" value="1"/>
</dbReference>
<feature type="transmembrane region" description="Helical" evidence="4">
    <location>
        <begin position="219"/>
        <end position="239"/>
    </location>
</feature>
<feature type="transmembrane region" description="Helical" evidence="4">
    <location>
        <begin position="284"/>
        <end position="306"/>
    </location>
</feature>
<evidence type="ECO:0000256" key="1">
    <source>
        <dbReference type="ARBA" id="ARBA00022692"/>
    </source>
</evidence>
<sequence length="401" mass="41741">MARHPNPVALISLSQLFGTSLWFSINSAAGDLGWEWDATPADIGWLTTAVQAGFILGTLTLSFSGLADRVRASTLFALCAVAGAGFNAGFALLAQGVADGMVYRFLVGLALAGIYPIGMKLIVSWEPQRTGSALSLLVGMLTLGTALPHALRAVGAGLPWQQIILASSGLAVVAAVLVRRLGDGPHLRPAPADGTNPGHFPARPSRFAAFRIPAFRASAFGYFGHMWELYAFWTLVPLLVADTLINRADGLGEHSGPALSFAVIAAGAAGCLAGGWLSRRIGSAAVAALALAASGTCLLLFALGWRLLPPEILLGLLLVWGATVVADSPQFSALSARACPPQLVGGALSIQNSVGFALTVVSIALTSRVFSLLGPDAVWFLLPGPVLGLLAFWPRFRHHRA</sequence>
<dbReference type="Gene3D" id="1.20.1250.20">
    <property type="entry name" value="MFS general substrate transporter like domains"/>
    <property type="match status" value="1"/>
</dbReference>
<feature type="domain" description="Major facilitator superfamily (MFS) profile" evidence="5">
    <location>
        <begin position="1"/>
        <end position="400"/>
    </location>
</feature>
<evidence type="ECO:0000313" key="7">
    <source>
        <dbReference type="Proteomes" id="UP000544872"/>
    </source>
</evidence>
<dbReference type="RefSeq" id="WP_184261536.1">
    <property type="nucleotide sequence ID" value="NZ_JACIIX010000002.1"/>
</dbReference>
<feature type="transmembrane region" description="Helical" evidence="4">
    <location>
        <begin position="259"/>
        <end position="277"/>
    </location>
</feature>
<dbReference type="Proteomes" id="UP000544872">
    <property type="component" value="Unassembled WGS sequence"/>
</dbReference>
<reference evidence="6 7" key="1">
    <citation type="submission" date="2020-08" db="EMBL/GenBank/DDBJ databases">
        <title>Genomic Encyclopedia of Type Strains, Phase IV (KMG-IV): sequencing the most valuable type-strain genomes for metagenomic binning, comparative biology and taxonomic classification.</title>
        <authorList>
            <person name="Goeker M."/>
        </authorList>
    </citation>
    <scope>NUCLEOTIDE SEQUENCE [LARGE SCALE GENOMIC DNA]</scope>
    <source>
        <strain evidence="6 7">DSM 11590</strain>
    </source>
</reference>
<dbReference type="SUPFAM" id="SSF103473">
    <property type="entry name" value="MFS general substrate transporter"/>
    <property type="match status" value="1"/>
</dbReference>
<dbReference type="EMBL" id="JACIIX010000002">
    <property type="protein sequence ID" value="MBB6209335.1"/>
    <property type="molecule type" value="Genomic_DNA"/>
</dbReference>
<dbReference type="PANTHER" id="PTHR23521">
    <property type="entry name" value="TRANSPORTER MFS SUPERFAMILY"/>
    <property type="match status" value="1"/>
</dbReference>
<evidence type="ECO:0000259" key="5">
    <source>
        <dbReference type="PROSITE" id="PS50850"/>
    </source>
</evidence>
<feature type="transmembrane region" description="Helical" evidence="4">
    <location>
        <begin position="101"/>
        <end position="122"/>
    </location>
</feature>
<dbReference type="InterPro" id="IPR011701">
    <property type="entry name" value="MFS"/>
</dbReference>
<feature type="transmembrane region" description="Helical" evidence="4">
    <location>
        <begin position="43"/>
        <end position="63"/>
    </location>
</feature>
<gene>
    <name evidence="6" type="ORF">FHS48_000737</name>
</gene>
<feature type="transmembrane region" description="Helical" evidence="4">
    <location>
        <begin position="343"/>
        <end position="365"/>
    </location>
</feature>
<evidence type="ECO:0000256" key="4">
    <source>
        <dbReference type="SAM" id="Phobius"/>
    </source>
</evidence>
<dbReference type="GO" id="GO:0022857">
    <property type="term" value="F:transmembrane transporter activity"/>
    <property type="evidence" value="ECO:0007669"/>
    <property type="project" value="InterPro"/>
</dbReference>
<evidence type="ECO:0000256" key="3">
    <source>
        <dbReference type="ARBA" id="ARBA00023136"/>
    </source>
</evidence>
<name>A0A7W9ZDG9_NOVIT</name>
<keyword evidence="7" id="KW-1185">Reference proteome</keyword>
<accession>A0A7W9ZDG9</accession>
<feature type="transmembrane region" description="Helical" evidence="4">
    <location>
        <begin position="160"/>
        <end position="178"/>
    </location>
</feature>
<feature type="transmembrane region" description="Helical" evidence="4">
    <location>
        <begin position="377"/>
        <end position="396"/>
    </location>
</feature>
<keyword evidence="2 4" id="KW-1133">Transmembrane helix</keyword>
<proteinExistence type="predicted"/>